<dbReference type="OMA" id="MISWSTS"/>
<dbReference type="EMBL" id="ML145084">
    <property type="protein sequence ID" value="TBU66046.1"/>
    <property type="molecule type" value="Genomic_DNA"/>
</dbReference>
<dbReference type="PANTHER" id="PTHR31836">
    <property type="match status" value="1"/>
</dbReference>
<dbReference type="Pfam" id="PF03330">
    <property type="entry name" value="DPBB_1"/>
    <property type="match status" value="1"/>
</dbReference>
<dbReference type="PANTHER" id="PTHR31836:SF28">
    <property type="entry name" value="SRCR DOMAIN-CONTAINING PROTEIN-RELATED"/>
    <property type="match status" value="1"/>
</dbReference>
<sequence length="136" mass="14364">MFATATRSLLFVVPALFAALALAAPFKGVPPSAAAGGQIAVRDGGSRFTYYDAGENACGSTDSNTAYIIALSPAQFNNGAHCYKKVTVEYDGQQVEATVTDECPGCQGTQADLSRPLFARLAPTDEGVIYGNWWFN</sequence>
<reference evidence="4 5" key="1">
    <citation type="submission" date="2019-01" db="EMBL/GenBank/DDBJ databases">
        <title>Draft genome sequences of three monokaryotic isolates of the white-rot basidiomycete fungus Dichomitus squalens.</title>
        <authorList>
            <consortium name="DOE Joint Genome Institute"/>
            <person name="Lopez S.C."/>
            <person name="Andreopoulos B."/>
            <person name="Pangilinan J."/>
            <person name="Lipzen A."/>
            <person name="Riley R."/>
            <person name="Ahrendt S."/>
            <person name="Ng V."/>
            <person name="Barry K."/>
            <person name="Daum C."/>
            <person name="Grigoriev I.V."/>
            <person name="Hilden K.S."/>
            <person name="Makela M.R."/>
            <person name="de Vries R.P."/>
        </authorList>
    </citation>
    <scope>NUCLEOTIDE SEQUENCE [LARGE SCALE GENOMIC DNA]</scope>
    <source>
        <strain evidence="4 5">CBS 464.89</strain>
    </source>
</reference>
<keyword evidence="1 2" id="KW-0732">Signal</keyword>
<gene>
    <name evidence="4" type="ORF">BD310DRAFT_803581</name>
</gene>
<feature type="domain" description="RlpA-like protein double-psi beta-barrel" evidence="3">
    <location>
        <begin position="82"/>
        <end position="129"/>
    </location>
</feature>
<evidence type="ECO:0000313" key="5">
    <source>
        <dbReference type="Proteomes" id="UP000292082"/>
    </source>
</evidence>
<dbReference type="STRING" id="114155.A0A4Q9QFH2"/>
<organism evidence="4 5">
    <name type="scientific">Dichomitus squalens</name>
    <dbReference type="NCBI Taxonomy" id="114155"/>
    <lineage>
        <taxon>Eukaryota</taxon>
        <taxon>Fungi</taxon>
        <taxon>Dikarya</taxon>
        <taxon>Basidiomycota</taxon>
        <taxon>Agaricomycotina</taxon>
        <taxon>Agaricomycetes</taxon>
        <taxon>Polyporales</taxon>
        <taxon>Polyporaceae</taxon>
        <taxon>Dichomitus</taxon>
    </lineage>
</organism>
<evidence type="ECO:0000259" key="3">
    <source>
        <dbReference type="Pfam" id="PF03330"/>
    </source>
</evidence>
<feature type="chain" id="PRO_5020662470" evidence="2">
    <location>
        <begin position="24"/>
        <end position="136"/>
    </location>
</feature>
<dbReference type="InterPro" id="IPR036908">
    <property type="entry name" value="RlpA-like_sf"/>
</dbReference>
<dbReference type="Gene3D" id="2.40.40.10">
    <property type="entry name" value="RlpA-like domain"/>
    <property type="match status" value="1"/>
</dbReference>
<dbReference type="InterPro" id="IPR051477">
    <property type="entry name" value="Expansin_CellWall"/>
</dbReference>
<dbReference type="AlphaFoldDB" id="A0A4Q9QFH2"/>
<feature type="signal peptide" evidence="2">
    <location>
        <begin position="1"/>
        <end position="23"/>
    </location>
</feature>
<evidence type="ECO:0000313" key="4">
    <source>
        <dbReference type="EMBL" id="TBU66046.1"/>
    </source>
</evidence>
<name>A0A4Q9QFH2_9APHY</name>
<dbReference type="Proteomes" id="UP000292082">
    <property type="component" value="Unassembled WGS sequence"/>
</dbReference>
<dbReference type="InterPro" id="IPR009009">
    <property type="entry name" value="RlpA-like_DPBB"/>
</dbReference>
<evidence type="ECO:0000256" key="1">
    <source>
        <dbReference type="ARBA" id="ARBA00022729"/>
    </source>
</evidence>
<proteinExistence type="predicted"/>
<dbReference type="CDD" id="cd22191">
    <property type="entry name" value="DPBB_RlpA_EXP_N-like"/>
    <property type="match status" value="1"/>
</dbReference>
<keyword evidence="5" id="KW-1185">Reference proteome</keyword>
<evidence type="ECO:0000256" key="2">
    <source>
        <dbReference type="SAM" id="SignalP"/>
    </source>
</evidence>
<dbReference type="SUPFAM" id="SSF50685">
    <property type="entry name" value="Barwin-like endoglucanases"/>
    <property type="match status" value="1"/>
</dbReference>
<protein>
    <submittedName>
        <fullName evidence="4">RlpA-like double-psi beta-barrel-protein domain-containing protein-containing protein</fullName>
    </submittedName>
</protein>
<accession>A0A4Q9QFH2</accession>